<dbReference type="InterPro" id="IPR013785">
    <property type="entry name" value="Aldolase_TIM"/>
</dbReference>
<reference evidence="1" key="1">
    <citation type="submission" date="2021-06" db="EMBL/GenBank/DDBJ databases">
        <authorList>
            <person name="Kallberg Y."/>
            <person name="Tangrot J."/>
            <person name="Rosling A."/>
        </authorList>
    </citation>
    <scope>NUCLEOTIDE SEQUENCE</scope>
    <source>
        <strain evidence="1">FL966</strain>
    </source>
</reference>
<dbReference type="SUPFAM" id="SSF51569">
    <property type="entry name" value="Aldolase"/>
    <property type="match status" value="1"/>
</dbReference>
<dbReference type="Gene3D" id="3.20.20.70">
    <property type="entry name" value="Aldolase class I"/>
    <property type="match status" value="1"/>
</dbReference>
<gene>
    <name evidence="1" type="ORF">CPELLU_LOCUS14742</name>
</gene>
<evidence type="ECO:0000313" key="2">
    <source>
        <dbReference type="Proteomes" id="UP000789759"/>
    </source>
</evidence>
<organism evidence="1 2">
    <name type="scientific">Cetraspora pellucida</name>
    <dbReference type="NCBI Taxonomy" id="1433469"/>
    <lineage>
        <taxon>Eukaryota</taxon>
        <taxon>Fungi</taxon>
        <taxon>Fungi incertae sedis</taxon>
        <taxon>Mucoromycota</taxon>
        <taxon>Glomeromycotina</taxon>
        <taxon>Glomeromycetes</taxon>
        <taxon>Diversisporales</taxon>
        <taxon>Gigasporaceae</taxon>
        <taxon>Cetraspora</taxon>
    </lineage>
</organism>
<dbReference type="EMBL" id="CAJVQA010018008">
    <property type="protein sequence ID" value="CAG8751675.1"/>
    <property type="molecule type" value="Genomic_DNA"/>
</dbReference>
<dbReference type="OrthoDB" id="2437804at2759"/>
<comment type="caution">
    <text evidence="1">The sequence shown here is derived from an EMBL/GenBank/DDBJ whole genome shotgun (WGS) entry which is preliminary data.</text>
</comment>
<protein>
    <submittedName>
        <fullName evidence="1">20706_t:CDS:1</fullName>
    </submittedName>
</protein>
<sequence length="90" mass="10398">HHHLVSKVTYDESSFKWDFNENAMATEKLAEGIRSFAKDTRTLHSILRQQLTNEVSIISEKIPENIKPAAKNNKPFKMFKRLSKLVTNQA</sequence>
<accession>A0A9N9IVA5</accession>
<keyword evidence="2" id="KW-1185">Reference proteome</keyword>
<dbReference type="Proteomes" id="UP000789759">
    <property type="component" value="Unassembled WGS sequence"/>
</dbReference>
<feature type="non-terminal residue" evidence="1">
    <location>
        <position position="1"/>
    </location>
</feature>
<name>A0A9N9IVA5_9GLOM</name>
<dbReference type="AlphaFoldDB" id="A0A9N9IVA5"/>
<evidence type="ECO:0000313" key="1">
    <source>
        <dbReference type="EMBL" id="CAG8751675.1"/>
    </source>
</evidence>
<proteinExistence type="predicted"/>